<protein>
    <recommendedName>
        <fullName evidence="1">Cyclophilin-like domain-containing protein</fullName>
    </recommendedName>
</protein>
<proteinExistence type="predicted"/>
<dbReference type="InterPro" id="IPR041183">
    <property type="entry name" value="Cyclophilin-like"/>
</dbReference>
<dbReference type="Pfam" id="PF18050">
    <property type="entry name" value="Cyclophil_like2"/>
    <property type="match status" value="1"/>
</dbReference>
<evidence type="ECO:0000313" key="3">
    <source>
        <dbReference type="Proteomes" id="UP000192408"/>
    </source>
</evidence>
<evidence type="ECO:0000313" key="2">
    <source>
        <dbReference type="EMBL" id="SMB81807.1"/>
    </source>
</evidence>
<gene>
    <name evidence="2" type="ORF">SAMN05660772_01943</name>
</gene>
<dbReference type="STRING" id="1122938.SAMN05660772_01943"/>
<name>A0A1W1UL47_9PAST</name>
<evidence type="ECO:0000259" key="1">
    <source>
        <dbReference type="Pfam" id="PF18050"/>
    </source>
</evidence>
<dbReference type="Proteomes" id="UP000192408">
    <property type="component" value="Unassembled WGS sequence"/>
</dbReference>
<dbReference type="Gene3D" id="2.40.100.20">
    <property type="match status" value="1"/>
</dbReference>
<dbReference type="AlphaFoldDB" id="A0A1W1UL47"/>
<keyword evidence="3" id="KW-1185">Reference proteome</keyword>
<organism evidence="2 3">
    <name type="scientific">Pasteurella testudinis DSM 23072</name>
    <dbReference type="NCBI Taxonomy" id="1122938"/>
    <lineage>
        <taxon>Bacteria</taxon>
        <taxon>Pseudomonadati</taxon>
        <taxon>Pseudomonadota</taxon>
        <taxon>Gammaproteobacteria</taxon>
        <taxon>Pasteurellales</taxon>
        <taxon>Pasteurellaceae</taxon>
        <taxon>Pasteurella</taxon>
    </lineage>
</organism>
<accession>A0A1W1UL47</accession>
<feature type="domain" description="Cyclophilin-like" evidence="1">
    <location>
        <begin position="28"/>
        <end position="126"/>
    </location>
</feature>
<dbReference type="RefSeq" id="WP_244165602.1">
    <property type="nucleotide sequence ID" value="NZ_FWWV01000007.1"/>
</dbReference>
<dbReference type="InterPro" id="IPR029000">
    <property type="entry name" value="Cyclophilin-like_dom_sf"/>
</dbReference>
<dbReference type="SUPFAM" id="SSF50891">
    <property type="entry name" value="Cyclophilin-like"/>
    <property type="match status" value="1"/>
</dbReference>
<dbReference type="EMBL" id="FWWV01000007">
    <property type="protein sequence ID" value="SMB81807.1"/>
    <property type="molecule type" value="Genomic_DNA"/>
</dbReference>
<sequence>MKTRLTALCLAGLLWYPTVEAKEMKVKITLDQHVRYATLADNPSTQSLMKRLPLSLPLEDYADSEKIARLSAKLDTAAKPRHRGRPGDITYYAPWGNLALFYGSGPDAAGLVYLGRFDGDFEVLKQARNIRIERAD</sequence>
<reference evidence="3" key="1">
    <citation type="submission" date="2017-04" db="EMBL/GenBank/DDBJ databases">
        <authorList>
            <person name="Varghese N."/>
            <person name="Submissions S."/>
        </authorList>
    </citation>
    <scope>NUCLEOTIDE SEQUENCE [LARGE SCALE GENOMIC DNA]</scope>
    <source>
        <strain evidence="3">DSM 23072</strain>
    </source>
</reference>